<protein>
    <submittedName>
        <fullName evidence="2">FAD-dependent oxidoreductase</fullName>
    </submittedName>
</protein>
<dbReference type="InterPro" id="IPR050464">
    <property type="entry name" value="Zeta_carotene_desat/Oxidored"/>
</dbReference>
<dbReference type="InterPro" id="IPR002937">
    <property type="entry name" value="Amino_oxidase"/>
</dbReference>
<dbReference type="InterPro" id="IPR036188">
    <property type="entry name" value="FAD/NAD-bd_sf"/>
</dbReference>
<dbReference type="Pfam" id="PF01593">
    <property type="entry name" value="Amino_oxidase"/>
    <property type="match status" value="1"/>
</dbReference>
<evidence type="ECO:0000259" key="1">
    <source>
        <dbReference type="Pfam" id="PF01593"/>
    </source>
</evidence>
<reference evidence="2 3" key="1">
    <citation type="submission" date="2021-10" db="EMBL/GenBank/DDBJ databases">
        <title>Alishewanella koreense sp. nov. isolated from seawater of southwestern coast in South Korea and the proposal for the reclassification of Rheinheimera perlucida and Rheinheimera tuosuensis as Arsukibacterium perlucida and Arsukibacterium tuosuensis.</title>
        <authorList>
            <person name="Kim K.H."/>
            <person name="Ruan W."/>
            <person name="Kim K.R."/>
            <person name="Baek J.H."/>
            <person name="Jeon C.O."/>
        </authorList>
    </citation>
    <scope>NUCLEOTIDE SEQUENCE [LARGE SCALE GENOMIC DNA]</scope>
    <source>
        <strain evidence="2 3">16-MA</strain>
    </source>
</reference>
<dbReference type="Proteomes" id="UP000633814">
    <property type="component" value="Unassembled WGS sequence"/>
</dbReference>
<evidence type="ECO:0000313" key="3">
    <source>
        <dbReference type="Proteomes" id="UP000633814"/>
    </source>
</evidence>
<feature type="domain" description="Amine oxidase" evidence="1">
    <location>
        <begin position="16"/>
        <end position="269"/>
    </location>
</feature>
<evidence type="ECO:0000313" key="2">
    <source>
        <dbReference type="EMBL" id="MCB5227497.1"/>
    </source>
</evidence>
<sequence>MRIAVIGGGISGMLSWYLLQHKYDVTLLEANDYLGGHTATVDVEVQGKHYAIDTGFIVFNNWTYPIFNKFIAELAVPALPTEMSFSVKNTQNNLEYNGNTLASLFAQKRNLLRPSFWIMLRQIVRFNKLGKQMVAENHADLDLELGVFLDKHGFGQGIRDNYLMPMGAAIWSAGLTDMPKFPVRFFLRFFNNHGLLNINDRPQWSVIKGGSKRYVEALLQKVDAAKLRLKQNISGVSRDAMGATIHFADGTTEQFDKVIFACHSDQALALLKDATAQEREILGGIAYQQNEVVLHTDTNLLPVRQAAWASWNYNLDSQQSNQATLTYNMNILQRLEAPVTFCVTLNNSASIAKDKVLGVYHYAHPVYNHSTIASQQRRHEINGVNNSFFCGAYWYNGFHEDGARSAVDVAALLGVDY</sequence>
<proteinExistence type="predicted"/>
<keyword evidence="3" id="KW-1185">Reference proteome</keyword>
<dbReference type="Gene3D" id="3.50.50.60">
    <property type="entry name" value="FAD/NAD(P)-binding domain"/>
    <property type="match status" value="1"/>
</dbReference>
<dbReference type="RefSeq" id="WP_226751564.1">
    <property type="nucleotide sequence ID" value="NZ_JAEINI020000007.1"/>
</dbReference>
<comment type="caution">
    <text evidence="2">The sequence shown here is derived from an EMBL/GenBank/DDBJ whole genome shotgun (WGS) entry which is preliminary data.</text>
</comment>
<dbReference type="PANTHER" id="PTHR42923">
    <property type="entry name" value="PROTOPORPHYRINOGEN OXIDASE"/>
    <property type="match status" value="1"/>
</dbReference>
<gene>
    <name evidence="2" type="ORF">JAO78_011810</name>
</gene>
<dbReference type="SUPFAM" id="SSF51905">
    <property type="entry name" value="FAD/NAD(P)-binding domain"/>
    <property type="match status" value="1"/>
</dbReference>
<organism evidence="2 3">
    <name type="scientific">Alishewanella maricola</name>
    <dbReference type="NCBI Taxonomy" id="2795740"/>
    <lineage>
        <taxon>Bacteria</taxon>
        <taxon>Pseudomonadati</taxon>
        <taxon>Pseudomonadota</taxon>
        <taxon>Gammaproteobacteria</taxon>
        <taxon>Alteromonadales</taxon>
        <taxon>Alteromonadaceae</taxon>
        <taxon>Alishewanella</taxon>
    </lineage>
</organism>
<dbReference type="EMBL" id="JAEINI020000007">
    <property type="protein sequence ID" value="MCB5227497.1"/>
    <property type="molecule type" value="Genomic_DNA"/>
</dbReference>
<name>A0ABS8C5D2_9ALTE</name>
<dbReference type="PANTHER" id="PTHR42923:SF17">
    <property type="entry name" value="AMINE OXIDASE DOMAIN-CONTAINING PROTEIN"/>
    <property type="match status" value="1"/>
</dbReference>
<accession>A0ABS8C5D2</accession>